<dbReference type="InterPro" id="IPR017972">
    <property type="entry name" value="Cyt_P450_CS"/>
</dbReference>
<dbReference type="InterPro" id="IPR050476">
    <property type="entry name" value="Insect_CytP450_Detox"/>
</dbReference>
<comment type="cofactor">
    <cofactor evidence="1 13">
        <name>heme</name>
        <dbReference type="ChEBI" id="CHEBI:30413"/>
    </cofactor>
</comment>
<evidence type="ECO:0000256" key="10">
    <source>
        <dbReference type="ARBA" id="ARBA00023004"/>
    </source>
</evidence>
<dbReference type="CDD" id="cd11056">
    <property type="entry name" value="CYP6-like"/>
    <property type="match status" value="1"/>
</dbReference>
<dbReference type="Proteomes" id="UP001378592">
    <property type="component" value="Unassembled WGS sequence"/>
</dbReference>
<keyword evidence="12" id="KW-0472">Membrane</keyword>
<dbReference type="Pfam" id="PF00067">
    <property type="entry name" value="p450"/>
    <property type="match status" value="1"/>
</dbReference>
<reference evidence="15 16" key="1">
    <citation type="submission" date="2024-03" db="EMBL/GenBank/DDBJ databases">
        <title>The genome assembly and annotation of the cricket Gryllus longicercus Weissman &amp; Gray.</title>
        <authorList>
            <person name="Szrajer S."/>
            <person name="Gray D."/>
            <person name="Ylla G."/>
        </authorList>
    </citation>
    <scope>NUCLEOTIDE SEQUENCE [LARGE SCALE GENOMIC DNA]</scope>
    <source>
        <strain evidence="15">DAG 2021-001</strain>
        <tissue evidence="15">Whole body minus gut</tissue>
    </source>
</reference>
<keyword evidence="9 14" id="KW-0560">Oxidoreductase</keyword>
<dbReference type="FunFam" id="1.10.630.10:FF:000042">
    <property type="entry name" value="Cytochrome P450"/>
    <property type="match status" value="1"/>
</dbReference>
<dbReference type="EMBL" id="JAZDUA010000255">
    <property type="protein sequence ID" value="KAK7862849.1"/>
    <property type="molecule type" value="Genomic_DNA"/>
</dbReference>
<accession>A0AAN9VDK4</accession>
<evidence type="ECO:0000256" key="2">
    <source>
        <dbReference type="ARBA" id="ARBA00004174"/>
    </source>
</evidence>
<dbReference type="InterPro" id="IPR036396">
    <property type="entry name" value="Cyt_P450_sf"/>
</dbReference>
<keyword evidence="16" id="KW-1185">Reference proteome</keyword>
<dbReference type="PRINTS" id="PR00463">
    <property type="entry name" value="EP450I"/>
</dbReference>
<keyword evidence="11 14" id="KW-0503">Monooxygenase</keyword>
<dbReference type="GO" id="GO:0020037">
    <property type="term" value="F:heme binding"/>
    <property type="evidence" value="ECO:0007669"/>
    <property type="project" value="InterPro"/>
</dbReference>
<name>A0AAN9VDK4_9ORTH</name>
<protein>
    <recommendedName>
        <fullName evidence="17">Cytochrome P450</fullName>
    </recommendedName>
</protein>
<keyword evidence="8" id="KW-0492">Microsome</keyword>
<sequence length="525" mass="59233">MMSLSTGAAVLVALLVGAAGALYAYFTRHFGYWRRRGVPYLRPLPVAGNLKDVLLFRKPFGVVLRDVYTQMKDQPYVGMFFFDQPVLFVKDIELWKTIVIKDCDHFEDRGFAPLQSVGIFSETLFGTKGKKWKQLRTKLSPAFTLGKIRKFYILLEQKAANFDHYFDDVVKSGAPCDVANACARYTMDAIATVGFGIETTALTDDNDPLHRLLRKIFVYSKIFTLVSVATFVDVPLLHLLKVSLVPAPLTDFLRHNVWAAARERLSRGSQGERGDFLDLLLELRDKGRIAVHDDDDDDGDAKAAPDTSAAIYMDGDVLVAQAFSILAAGFDTTSTTMSYALYELAMNEDIQEQLRTQLQETMQKHDGKLTYEALQSVDYLDMIFSETLRKYPVLPFLDRTCTKTYRVPGTDIVLDKGVFAFTSILGIQRDPQYFPEPERFDPERFSDANRRNIPSCCFMPFGEGPHKCVGLRLGYLQGKLGIAHIILNYRVHPCASTPAKMEFNLHSFLISPRDGVPLKFTRVTK</sequence>
<dbReference type="GO" id="GO:0005506">
    <property type="term" value="F:iron ion binding"/>
    <property type="evidence" value="ECO:0007669"/>
    <property type="project" value="InterPro"/>
</dbReference>
<evidence type="ECO:0000256" key="12">
    <source>
        <dbReference type="ARBA" id="ARBA00023136"/>
    </source>
</evidence>
<dbReference type="PANTHER" id="PTHR24292">
    <property type="entry name" value="CYTOCHROME P450"/>
    <property type="match status" value="1"/>
</dbReference>
<evidence type="ECO:0000256" key="4">
    <source>
        <dbReference type="ARBA" id="ARBA00010617"/>
    </source>
</evidence>
<dbReference type="AlphaFoldDB" id="A0AAN9VDK4"/>
<gene>
    <name evidence="15" type="ORF">R5R35_000860</name>
</gene>
<evidence type="ECO:0000256" key="3">
    <source>
        <dbReference type="ARBA" id="ARBA00004406"/>
    </source>
</evidence>
<dbReference type="GO" id="GO:0005789">
    <property type="term" value="C:endoplasmic reticulum membrane"/>
    <property type="evidence" value="ECO:0007669"/>
    <property type="project" value="UniProtKB-SubCell"/>
</dbReference>
<keyword evidence="6 13" id="KW-0479">Metal-binding</keyword>
<dbReference type="PROSITE" id="PS00086">
    <property type="entry name" value="CYTOCHROME_P450"/>
    <property type="match status" value="1"/>
</dbReference>
<evidence type="ECO:0000256" key="5">
    <source>
        <dbReference type="ARBA" id="ARBA00022617"/>
    </source>
</evidence>
<dbReference type="InterPro" id="IPR002401">
    <property type="entry name" value="Cyt_P450_E_grp-I"/>
</dbReference>
<dbReference type="Gene3D" id="1.10.630.10">
    <property type="entry name" value="Cytochrome P450"/>
    <property type="match status" value="1"/>
</dbReference>
<evidence type="ECO:0000256" key="8">
    <source>
        <dbReference type="ARBA" id="ARBA00022848"/>
    </source>
</evidence>
<evidence type="ECO:0000256" key="6">
    <source>
        <dbReference type="ARBA" id="ARBA00022723"/>
    </source>
</evidence>
<feature type="binding site" description="axial binding residue" evidence="13">
    <location>
        <position position="468"/>
    </location>
    <ligand>
        <name>heme</name>
        <dbReference type="ChEBI" id="CHEBI:30413"/>
    </ligand>
    <ligandPart>
        <name>Fe</name>
        <dbReference type="ChEBI" id="CHEBI:18248"/>
    </ligandPart>
</feature>
<evidence type="ECO:0000313" key="16">
    <source>
        <dbReference type="Proteomes" id="UP001378592"/>
    </source>
</evidence>
<dbReference type="GO" id="GO:0004497">
    <property type="term" value="F:monooxygenase activity"/>
    <property type="evidence" value="ECO:0007669"/>
    <property type="project" value="UniProtKB-KW"/>
</dbReference>
<evidence type="ECO:0000256" key="7">
    <source>
        <dbReference type="ARBA" id="ARBA00022824"/>
    </source>
</evidence>
<keyword evidence="10 13" id="KW-0408">Iron</keyword>
<comment type="caution">
    <text evidence="15">The sequence shown here is derived from an EMBL/GenBank/DDBJ whole genome shotgun (WGS) entry which is preliminary data.</text>
</comment>
<dbReference type="SUPFAM" id="SSF48264">
    <property type="entry name" value="Cytochrome P450"/>
    <property type="match status" value="1"/>
</dbReference>
<comment type="subcellular location">
    <subcellularLocation>
        <location evidence="3">Endoplasmic reticulum membrane</location>
        <topology evidence="3">Peripheral membrane protein</topology>
    </subcellularLocation>
    <subcellularLocation>
        <location evidence="2">Microsome membrane</location>
        <topology evidence="2">Peripheral membrane protein</topology>
    </subcellularLocation>
</comment>
<keyword evidence="5 13" id="KW-0349">Heme</keyword>
<evidence type="ECO:0008006" key="17">
    <source>
        <dbReference type="Google" id="ProtNLM"/>
    </source>
</evidence>
<dbReference type="GO" id="GO:0016705">
    <property type="term" value="F:oxidoreductase activity, acting on paired donors, with incorporation or reduction of molecular oxygen"/>
    <property type="evidence" value="ECO:0007669"/>
    <property type="project" value="InterPro"/>
</dbReference>
<organism evidence="15 16">
    <name type="scientific">Gryllus longicercus</name>
    <dbReference type="NCBI Taxonomy" id="2509291"/>
    <lineage>
        <taxon>Eukaryota</taxon>
        <taxon>Metazoa</taxon>
        <taxon>Ecdysozoa</taxon>
        <taxon>Arthropoda</taxon>
        <taxon>Hexapoda</taxon>
        <taxon>Insecta</taxon>
        <taxon>Pterygota</taxon>
        <taxon>Neoptera</taxon>
        <taxon>Polyneoptera</taxon>
        <taxon>Orthoptera</taxon>
        <taxon>Ensifera</taxon>
        <taxon>Gryllidea</taxon>
        <taxon>Grylloidea</taxon>
        <taxon>Gryllidae</taxon>
        <taxon>Gryllinae</taxon>
        <taxon>Gryllus</taxon>
    </lineage>
</organism>
<evidence type="ECO:0000256" key="9">
    <source>
        <dbReference type="ARBA" id="ARBA00023002"/>
    </source>
</evidence>
<dbReference type="PRINTS" id="PR00385">
    <property type="entry name" value="P450"/>
</dbReference>
<proteinExistence type="inferred from homology"/>
<evidence type="ECO:0000313" key="15">
    <source>
        <dbReference type="EMBL" id="KAK7862849.1"/>
    </source>
</evidence>
<evidence type="ECO:0000256" key="11">
    <source>
        <dbReference type="ARBA" id="ARBA00023033"/>
    </source>
</evidence>
<evidence type="ECO:0000256" key="14">
    <source>
        <dbReference type="RuleBase" id="RU000461"/>
    </source>
</evidence>
<evidence type="ECO:0000256" key="1">
    <source>
        <dbReference type="ARBA" id="ARBA00001971"/>
    </source>
</evidence>
<dbReference type="InterPro" id="IPR001128">
    <property type="entry name" value="Cyt_P450"/>
</dbReference>
<comment type="similarity">
    <text evidence="4 14">Belongs to the cytochrome P450 family.</text>
</comment>
<keyword evidence="7" id="KW-0256">Endoplasmic reticulum</keyword>
<evidence type="ECO:0000256" key="13">
    <source>
        <dbReference type="PIRSR" id="PIRSR602401-1"/>
    </source>
</evidence>
<dbReference type="PANTHER" id="PTHR24292:SF45">
    <property type="entry name" value="CYTOCHROME P450 6G1-RELATED"/>
    <property type="match status" value="1"/>
</dbReference>